<evidence type="ECO:0000256" key="2">
    <source>
        <dbReference type="ARBA" id="ARBA00022723"/>
    </source>
</evidence>
<evidence type="ECO:0000313" key="6">
    <source>
        <dbReference type="EMBL" id="GAA6407247.1"/>
    </source>
</evidence>
<evidence type="ECO:0000256" key="5">
    <source>
        <dbReference type="ARBA" id="ARBA00023014"/>
    </source>
</evidence>
<keyword evidence="1" id="KW-0004">4Fe-4S</keyword>
<dbReference type="PANTHER" id="PTHR43498">
    <property type="entry name" value="FERREDOXIN:COB-COM HETERODISULFIDE REDUCTASE SUBUNIT A"/>
    <property type="match status" value="1"/>
</dbReference>
<sequence length="457" mass="50507">MEQDYIVERLQTPVRYNCDVLVCGGGTAGVAAALAAARNHADTILIERNGYLGGSLVNGAGPLHSFFNLYKAFEHTEKKQVVEGIPQEIIERLMGENGSFGHMEQDKGGNYDSAITLIDWEIFKDVIFEMMEEAGVKMVLHTELVSVIKEEDRVTGVIIEGKSGREAVRAKVVIDTTGDGDVAALAGAGFVKRQDTTSAGMPFGMADVDMKRLTAWLKEKNLINQLIEGNKGCEDDNVIRLGFELKKVPEFTEFMDQNGMWGPLGFSYHRNNFTYINAANLKNVDAADTEALSKAEITLRHQAMTLAKMLKQYIPGFEHAYVNWTPAKIGVRLTRIIDCEYDLKIEEIVNGTRFEDEVFLYGFHDCAPRIMIKDGGFYGFPYRALVPKRIDGLLAAGRCVTSTWEAHMSTRNTVSCMAQGQAAGTAAALCAAEENIPRSLNVKILQETLKQQGVILE</sequence>
<keyword evidence="7" id="KW-1185">Reference proteome</keyword>
<dbReference type="PANTHER" id="PTHR43498:SF1">
    <property type="entry name" value="COB--COM HETERODISULFIDE REDUCTASE IRON-SULFUR SUBUNIT A"/>
    <property type="match status" value="1"/>
</dbReference>
<comment type="caution">
    <text evidence="6">The sequence shown here is derived from an EMBL/GenBank/DDBJ whole genome shotgun (WGS) entry which is preliminary data.</text>
</comment>
<dbReference type="Gene3D" id="3.50.50.60">
    <property type="entry name" value="FAD/NAD(P)-binding domain"/>
    <property type="match status" value="1"/>
</dbReference>
<keyword evidence="3" id="KW-0560">Oxidoreductase</keyword>
<protein>
    <submittedName>
        <fullName evidence="6">FAD-dependent oxidoreductase</fullName>
    </submittedName>
</protein>
<dbReference type="EMBL" id="BAABYW010000001">
    <property type="protein sequence ID" value="GAA6407247.1"/>
    <property type="molecule type" value="Genomic_DNA"/>
</dbReference>
<evidence type="ECO:0000256" key="4">
    <source>
        <dbReference type="ARBA" id="ARBA00023004"/>
    </source>
</evidence>
<reference evidence="6 7" key="1">
    <citation type="submission" date="2024-04" db="EMBL/GenBank/DDBJ databases">
        <title>Defined microbial consortia suppress multidrug-resistant proinflammatory Enterobacteriaceae via ecological control.</title>
        <authorList>
            <person name="Furuichi M."/>
            <person name="Kawaguchi T."/>
            <person name="Pust M."/>
            <person name="Yasuma K."/>
            <person name="Plichta D."/>
            <person name="Hasegawa N."/>
            <person name="Ohya T."/>
            <person name="Bhattarai S."/>
            <person name="Sasajima S."/>
            <person name="Aoto Y."/>
            <person name="Tuganbaev T."/>
            <person name="Yaginuma M."/>
            <person name="Ueda M."/>
            <person name="Okahashi N."/>
            <person name="Amafuji K."/>
            <person name="Kiridooshi Y."/>
            <person name="Sugita K."/>
            <person name="Strazar M."/>
            <person name="Skelly A."/>
            <person name="Suda W."/>
            <person name="Hattori M."/>
            <person name="Nakamoto N."/>
            <person name="Caballero S."/>
            <person name="Norman J."/>
            <person name="Olle B."/>
            <person name="Tanoue T."/>
            <person name="Arita M."/>
            <person name="Bucci V."/>
            <person name="Atarashi K."/>
            <person name="Xavier R."/>
            <person name="Honda K."/>
        </authorList>
    </citation>
    <scope>NUCLEOTIDE SEQUENCE [LARGE SCALE GENOMIC DNA]</scope>
    <source>
        <strain evidence="7">k04-0078-D8-1</strain>
    </source>
</reference>
<dbReference type="Proteomes" id="UP001600943">
    <property type="component" value="Unassembled WGS sequence"/>
</dbReference>
<evidence type="ECO:0000313" key="7">
    <source>
        <dbReference type="Proteomes" id="UP001600943"/>
    </source>
</evidence>
<keyword evidence="2" id="KW-0479">Metal-binding</keyword>
<dbReference type="SUPFAM" id="SSF51905">
    <property type="entry name" value="FAD/NAD(P)-binding domain"/>
    <property type="match status" value="1"/>
</dbReference>
<keyword evidence="5" id="KW-0411">Iron-sulfur</keyword>
<accession>A0ABQ0B724</accession>
<evidence type="ECO:0000256" key="1">
    <source>
        <dbReference type="ARBA" id="ARBA00022485"/>
    </source>
</evidence>
<dbReference type="RefSeq" id="WP_390404157.1">
    <property type="nucleotide sequence ID" value="NZ_BAABYW010000001.1"/>
</dbReference>
<evidence type="ECO:0000256" key="3">
    <source>
        <dbReference type="ARBA" id="ARBA00023002"/>
    </source>
</evidence>
<gene>
    <name evidence="6" type="ORF">K040078D81_13640</name>
</gene>
<name>A0ABQ0B724_9FIRM</name>
<dbReference type="InterPro" id="IPR039650">
    <property type="entry name" value="HdrA-like"/>
</dbReference>
<proteinExistence type="predicted"/>
<keyword evidence="4" id="KW-0408">Iron</keyword>
<dbReference type="Pfam" id="PF12831">
    <property type="entry name" value="FAD_oxidored"/>
    <property type="match status" value="1"/>
</dbReference>
<organism evidence="6 7">
    <name type="scientific">Blautia hominis</name>
    <dbReference type="NCBI Taxonomy" id="2025493"/>
    <lineage>
        <taxon>Bacteria</taxon>
        <taxon>Bacillati</taxon>
        <taxon>Bacillota</taxon>
        <taxon>Clostridia</taxon>
        <taxon>Lachnospirales</taxon>
        <taxon>Lachnospiraceae</taxon>
        <taxon>Blautia</taxon>
    </lineage>
</organism>
<dbReference type="InterPro" id="IPR036188">
    <property type="entry name" value="FAD/NAD-bd_sf"/>
</dbReference>